<dbReference type="InterPro" id="IPR046562">
    <property type="entry name" value="DUF6717"/>
</dbReference>
<keyword evidence="2" id="KW-1185">Reference proteome</keyword>
<dbReference type="Pfam" id="PF20475">
    <property type="entry name" value="DUF6717"/>
    <property type="match status" value="1"/>
</dbReference>
<dbReference type="Proteomes" id="UP001501725">
    <property type="component" value="Unassembled WGS sequence"/>
</dbReference>
<name>A0ABP8HH61_9BACT</name>
<evidence type="ECO:0000313" key="2">
    <source>
        <dbReference type="Proteomes" id="UP001501725"/>
    </source>
</evidence>
<reference evidence="2" key="1">
    <citation type="journal article" date="2019" name="Int. J. Syst. Evol. Microbiol.">
        <title>The Global Catalogue of Microorganisms (GCM) 10K type strain sequencing project: providing services to taxonomists for standard genome sequencing and annotation.</title>
        <authorList>
            <consortium name="The Broad Institute Genomics Platform"/>
            <consortium name="The Broad Institute Genome Sequencing Center for Infectious Disease"/>
            <person name="Wu L."/>
            <person name="Ma J."/>
        </authorList>
    </citation>
    <scope>NUCLEOTIDE SEQUENCE [LARGE SCALE GENOMIC DNA]</scope>
    <source>
        <strain evidence="2">JCM 17919</strain>
    </source>
</reference>
<accession>A0ABP8HH61</accession>
<evidence type="ECO:0000313" key="1">
    <source>
        <dbReference type="EMBL" id="GAA4339153.1"/>
    </source>
</evidence>
<gene>
    <name evidence="1" type="ORF">GCM10023184_36060</name>
</gene>
<protein>
    <submittedName>
        <fullName evidence="1">Uncharacterized protein</fullName>
    </submittedName>
</protein>
<sequence length="117" mass="13053">MQRHTFIRQFGGWYIDLPEYIAQGGSKADLAMVAGADTLLDMIAAGHDQVTLDIDAAPFEGADELRLLRVCAPETGGGDYVMEAFEGRRIDQELWLCDVTLFVFGDLPERVYIRRVA</sequence>
<comment type="caution">
    <text evidence="1">The sequence shown here is derived from an EMBL/GenBank/DDBJ whole genome shotgun (WGS) entry which is preliminary data.</text>
</comment>
<dbReference type="RefSeq" id="WP_345257215.1">
    <property type="nucleotide sequence ID" value="NZ_BAABGY010000011.1"/>
</dbReference>
<dbReference type="EMBL" id="BAABGY010000011">
    <property type="protein sequence ID" value="GAA4339153.1"/>
    <property type="molecule type" value="Genomic_DNA"/>
</dbReference>
<proteinExistence type="predicted"/>
<organism evidence="1 2">
    <name type="scientific">Flaviaesturariibacter amylovorans</name>
    <dbReference type="NCBI Taxonomy" id="1084520"/>
    <lineage>
        <taxon>Bacteria</taxon>
        <taxon>Pseudomonadati</taxon>
        <taxon>Bacteroidota</taxon>
        <taxon>Chitinophagia</taxon>
        <taxon>Chitinophagales</taxon>
        <taxon>Chitinophagaceae</taxon>
        <taxon>Flaviaestuariibacter</taxon>
    </lineage>
</organism>